<dbReference type="Proteomes" id="UP001555786">
    <property type="component" value="Unassembled WGS sequence"/>
</dbReference>
<proteinExistence type="predicted"/>
<gene>
    <name evidence="1" type="ORF">ABXS05_19300</name>
</gene>
<reference evidence="1 2" key="1">
    <citation type="submission" date="2024-07" db="EMBL/GenBank/DDBJ databases">
        <title>Description of Labrys sedimenti sp. nov., isolated from a diclofenac-degrading enrichment culture.</title>
        <authorList>
            <person name="Tancsics A."/>
            <person name="Csepanyi A."/>
        </authorList>
    </citation>
    <scope>NUCLEOTIDE SEQUENCE [LARGE SCALE GENOMIC DNA]</scope>
    <source>
        <strain evidence="1 2">LMG 23578</strain>
    </source>
</reference>
<dbReference type="CDD" id="cd05233">
    <property type="entry name" value="SDR_c"/>
    <property type="match status" value="1"/>
</dbReference>
<dbReference type="RefSeq" id="WP_311932888.1">
    <property type="nucleotide sequence ID" value="NZ_JAVSCS010000002.1"/>
</dbReference>
<organism evidence="1 2">
    <name type="scientific">Labrys neptuniae</name>
    <dbReference type="NCBI Taxonomy" id="376174"/>
    <lineage>
        <taxon>Bacteria</taxon>
        <taxon>Pseudomonadati</taxon>
        <taxon>Pseudomonadota</taxon>
        <taxon>Alphaproteobacteria</taxon>
        <taxon>Hyphomicrobiales</taxon>
        <taxon>Xanthobacteraceae</taxon>
        <taxon>Labrys</taxon>
    </lineage>
</organism>
<keyword evidence="2" id="KW-1185">Reference proteome</keyword>
<dbReference type="Pfam" id="PF00106">
    <property type="entry name" value="adh_short"/>
    <property type="match status" value="1"/>
</dbReference>
<dbReference type="PANTHER" id="PTHR43431:SF7">
    <property type="entry name" value="OXIDOREDUCTASE, SHORT CHAIN DEHYDROGENASE_REDUCTASE FAMILY (AFU_ORTHOLOGUE AFUA_5G14000)"/>
    <property type="match status" value="1"/>
</dbReference>
<evidence type="ECO:0000313" key="1">
    <source>
        <dbReference type="EMBL" id="MEW9307709.1"/>
    </source>
</evidence>
<evidence type="ECO:0000313" key="2">
    <source>
        <dbReference type="Proteomes" id="UP001555786"/>
    </source>
</evidence>
<comment type="caution">
    <text evidence="1">The sequence shown here is derived from an EMBL/GenBank/DDBJ whole genome shotgun (WGS) entry which is preliminary data.</text>
</comment>
<dbReference type="EMBL" id="JBFNQD010000006">
    <property type="protein sequence ID" value="MEW9307709.1"/>
    <property type="molecule type" value="Genomic_DNA"/>
</dbReference>
<dbReference type="SUPFAM" id="SSF51735">
    <property type="entry name" value="NAD(P)-binding Rossmann-fold domains"/>
    <property type="match status" value="1"/>
</dbReference>
<dbReference type="Gene3D" id="3.40.50.720">
    <property type="entry name" value="NAD(P)-binding Rossmann-like Domain"/>
    <property type="match status" value="1"/>
</dbReference>
<dbReference type="PANTHER" id="PTHR43431">
    <property type="entry name" value="OXIDOREDUCTASE, SHORT CHAIN DEHYDROGENASE/REDUCTASE FAMILY (AFU_ORTHOLOGUE AFUA_5G14000)"/>
    <property type="match status" value="1"/>
</dbReference>
<dbReference type="InterPro" id="IPR036291">
    <property type="entry name" value="NAD(P)-bd_dom_sf"/>
</dbReference>
<protein>
    <submittedName>
        <fullName evidence="1">SDR family NAD(P)-dependent oxidoreductase</fullName>
    </submittedName>
</protein>
<accession>A0ABV3PQ06</accession>
<sequence length="238" mass="25483">MTKTIAIFGAGSGLGTAVAHRFGKQGYKVALVARRREPLDSLAADLGSGGIEAAVFTADLAHSGNIAAVVSAIRHRFGSIDAVYYAPVSVIPFFPAQELPVEVLRNHMELFVYTPLVLAQAVLPEMLDRGEGTILMPHGLSGHTAFPFMSGPGPAAAALRNFLQSLHGEVGAKGIYVGMLWIGALIQGSEFHRQHLKNEAGGQLTGEFPQARPDELADILWELATRKDRFEAVYPPQS</sequence>
<name>A0ABV3PQ06_9HYPH</name>
<dbReference type="InterPro" id="IPR002347">
    <property type="entry name" value="SDR_fam"/>
</dbReference>